<dbReference type="CDD" id="cd07185">
    <property type="entry name" value="OmpA_C-like"/>
    <property type="match status" value="1"/>
</dbReference>
<dbReference type="Pfam" id="PF06078">
    <property type="entry name" value="DUF937"/>
    <property type="match status" value="1"/>
</dbReference>
<dbReference type="PROSITE" id="PS51123">
    <property type="entry name" value="OMPA_2"/>
    <property type="match status" value="1"/>
</dbReference>
<dbReference type="InterPro" id="IPR050330">
    <property type="entry name" value="Bact_OuterMem_StrucFunc"/>
</dbReference>
<comment type="caution">
    <text evidence="4">The sequence shown here is derived from an EMBL/GenBank/DDBJ whole genome shotgun (WGS) entry which is preliminary data.</text>
</comment>
<dbReference type="SUPFAM" id="SSF103088">
    <property type="entry name" value="OmpA-like"/>
    <property type="match status" value="1"/>
</dbReference>
<evidence type="ECO:0000313" key="5">
    <source>
        <dbReference type="Proteomes" id="UP000319897"/>
    </source>
</evidence>
<dbReference type="Pfam" id="PF00691">
    <property type="entry name" value="OmpA"/>
    <property type="match status" value="1"/>
</dbReference>
<name>A0A501XL17_9SPHN</name>
<dbReference type="PANTHER" id="PTHR30329:SF21">
    <property type="entry name" value="LIPOPROTEIN YIAD-RELATED"/>
    <property type="match status" value="1"/>
</dbReference>
<organism evidence="4 5">
    <name type="scientific">Sandaracinobacter neustonicus</name>
    <dbReference type="NCBI Taxonomy" id="1715348"/>
    <lineage>
        <taxon>Bacteria</taxon>
        <taxon>Pseudomonadati</taxon>
        <taxon>Pseudomonadota</taxon>
        <taxon>Alphaproteobacteria</taxon>
        <taxon>Sphingomonadales</taxon>
        <taxon>Sphingosinicellaceae</taxon>
        <taxon>Sandaracinobacter</taxon>
    </lineage>
</organism>
<dbReference type="AlphaFoldDB" id="A0A501XL17"/>
<evidence type="ECO:0000256" key="1">
    <source>
        <dbReference type="PROSITE-ProRule" id="PRU00473"/>
    </source>
</evidence>
<dbReference type="PANTHER" id="PTHR30329">
    <property type="entry name" value="STATOR ELEMENT OF FLAGELLAR MOTOR COMPLEX"/>
    <property type="match status" value="1"/>
</dbReference>
<feature type="region of interest" description="Disordered" evidence="2">
    <location>
        <begin position="1"/>
        <end position="22"/>
    </location>
</feature>
<dbReference type="OrthoDB" id="9812542at2"/>
<dbReference type="Proteomes" id="UP000319897">
    <property type="component" value="Unassembled WGS sequence"/>
</dbReference>
<proteinExistence type="predicted"/>
<protein>
    <submittedName>
        <fullName evidence="4">DUF937 domain-containing protein</fullName>
    </submittedName>
</protein>
<reference evidence="4 5" key="1">
    <citation type="submission" date="2019-06" db="EMBL/GenBank/DDBJ databases">
        <authorList>
            <person name="Lee I."/>
            <person name="Jang G.I."/>
            <person name="Hwang C.Y."/>
        </authorList>
    </citation>
    <scope>NUCLEOTIDE SEQUENCE [LARGE SCALE GENOMIC DNA]</scope>
    <source>
        <strain evidence="4 5">PAMC 28131</strain>
    </source>
</reference>
<dbReference type="Gene3D" id="3.30.1330.60">
    <property type="entry name" value="OmpA-like domain"/>
    <property type="match status" value="1"/>
</dbReference>
<gene>
    <name evidence="4" type="ORF">FJQ54_08510</name>
</gene>
<accession>A0A501XL17</accession>
<feature type="domain" description="OmpA-like" evidence="3">
    <location>
        <begin position="277"/>
        <end position="387"/>
    </location>
</feature>
<evidence type="ECO:0000259" key="3">
    <source>
        <dbReference type="PROSITE" id="PS51123"/>
    </source>
</evidence>
<evidence type="ECO:0000313" key="4">
    <source>
        <dbReference type="EMBL" id="TPE61378.1"/>
    </source>
</evidence>
<keyword evidence="5" id="KW-1185">Reference proteome</keyword>
<dbReference type="InterPro" id="IPR009282">
    <property type="entry name" value="DUF937"/>
</dbReference>
<dbReference type="InterPro" id="IPR036737">
    <property type="entry name" value="OmpA-like_sf"/>
</dbReference>
<keyword evidence="1" id="KW-0472">Membrane</keyword>
<dbReference type="EMBL" id="VFSU01000023">
    <property type="protein sequence ID" value="TPE61378.1"/>
    <property type="molecule type" value="Genomic_DNA"/>
</dbReference>
<evidence type="ECO:0000256" key="2">
    <source>
        <dbReference type="SAM" id="MobiDB-lite"/>
    </source>
</evidence>
<dbReference type="GO" id="GO:0016020">
    <property type="term" value="C:membrane"/>
    <property type="evidence" value="ECO:0007669"/>
    <property type="project" value="UniProtKB-UniRule"/>
</dbReference>
<sequence length="387" mass="38533">MQARLGNLQEEHAFDSQAGQVQVPPSTMGASIMANLVETILSSLPANTGDALGAALGDSPDASFKGLSAILPLLLGSFAGKAASGSDLSGLLSLVTGALSGGNPLDNPAALLSGGTSTAGIGGLASQLLGSNIGPASSVVSNLFGLKPGTVQSLLTLAGPLLAGGIGKVLGATPTPASLGKLLLSEKDSYETALPAGLRNLIGPVAAAPAAVPVETAAAASGWWKWLLLGLALLGLLWWLFGRGHKEEVAAPVTPAVVETAPVVEPAPVPTGAGVVSEEREGRPVLVVFFDVGKSDVTNDLAPASATVKSYVDSHPGAKLSVSGYNDPTGDAAANAALSKSRAEQVKAALVAAGFAADQIDLDKPAATTDTSDSYAAARRVEVTVKE</sequence>
<dbReference type="InterPro" id="IPR006665">
    <property type="entry name" value="OmpA-like"/>
</dbReference>